<sequence>MKKITDYKNKKILVLGLAKSGKSVAKLLHKLGAQVIVNDLKQFDNDQDTQELIHLGIHVVTGKHPIELLDGITLMVKNPGIPYTNPMIIAAQLKNIPIVTEVELAYQIADCPIIGITGTNGKTTTTMMIQQILDAGRQQGKARLAGNIGYPASEITQHATKDDLLVMELSSFQLLGVSSFHPTMAVITNIYEAHLDYHKTRENYVSAKWQIQQNMEQEDQLIINWNQPELREMVKTTRATVVPFSTYEVVNGAYLLNGTLYFKDEIIMSVDELGVPGNHNIENALAAICVAKLYNIANESIRETLHRFSGVAHRTQYIDTIKQRKFYNDSKATNILATKMALSGFPSNQLILLAGGLDRGNDFDELIPVLKDLKGIVLFGETKEKLRKIAKNAGVLIIKTAANMTDAVREAFEISQKNDTILLSPACASWDQYPNFEIRGEAFIKAVEQLKENEK</sequence>
<dbReference type="HAMAP" id="MF_00639">
    <property type="entry name" value="MurD"/>
    <property type="match status" value="1"/>
</dbReference>
<protein>
    <recommendedName>
        <fullName evidence="6 19">UDP-N-acetylmuramoylalanine--D-glutamate ligase</fullName>
        <ecNumber evidence="5 19">6.3.2.9</ecNumber>
    </recommendedName>
    <alternativeName>
        <fullName evidence="17 19">D-glutamic acid-adding enzyme</fullName>
    </alternativeName>
    <alternativeName>
        <fullName evidence="16 19">UDP-N-acetylmuramoyl-L-alanyl-D-glutamate synthetase</fullName>
    </alternativeName>
</protein>
<organism evidence="23 24">
    <name type="scientific">Melissococcus plutonius</name>
    <dbReference type="NCBI Taxonomy" id="33970"/>
    <lineage>
        <taxon>Bacteria</taxon>
        <taxon>Bacillati</taxon>
        <taxon>Bacillota</taxon>
        <taxon>Bacilli</taxon>
        <taxon>Lactobacillales</taxon>
        <taxon>Enterococcaceae</taxon>
        <taxon>Melissococcus</taxon>
    </lineage>
</organism>
<dbReference type="Proteomes" id="UP000269226">
    <property type="component" value="Chromosome"/>
</dbReference>
<evidence type="ECO:0000256" key="20">
    <source>
        <dbReference type="RuleBase" id="RU003664"/>
    </source>
</evidence>
<dbReference type="InterPro" id="IPR036565">
    <property type="entry name" value="Mur-like_cat_sf"/>
</dbReference>
<name>A0A2Z5Y3G1_9ENTE</name>
<dbReference type="InterPro" id="IPR018109">
    <property type="entry name" value="Folylpolyglutamate_synth_CS"/>
</dbReference>
<evidence type="ECO:0000256" key="9">
    <source>
        <dbReference type="ARBA" id="ARBA00022618"/>
    </source>
</evidence>
<evidence type="ECO:0000256" key="7">
    <source>
        <dbReference type="ARBA" id="ARBA00022490"/>
    </source>
</evidence>
<keyword evidence="9 19" id="KW-0132">Cell division</keyword>
<reference evidence="23 24" key="1">
    <citation type="submission" date="2018-01" db="EMBL/GenBank/DDBJ databases">
        <title>Whole genome sequence of Melissococcus plutonius DAT561.</title>
        <authorList>
            <person name="Okumura K."/>
            <person name="Takamatsu D."/>
            <person name="Okura M."/>
        </authorList>
    </citation>
    <scope>NUCLEOTIDE SEQUENCE [LARGE SCALE GENOMIC DNA]</scope>
    <source>
        <strain evidence="23 24">DAT561</strain>
    </source>
</reference>
<dbReference type="Pfam" id="PF08245">
    <property type="entry name" value="Mur_ligase_M"/>
    <property type="match status" value="1"/>
</dbReference>
<evidence type="ECO:0000256" key="16">
    <source>
        <dbReference type="ARBA" id="ARBA00030398"/>
    </source>
</evidence>
<feature type="binding site" evidence="19">
    <location>
        <begin position="118"/>
        <end position="124"/>
    </location>
    <ligand>
        <name>ATP</name>
        <dbReference type="ChEBI" id="CHEBI:30616"/>
    </ligand>
</feature>
<evidence type="ECO:0000259" key="22">
    <source>
        <dbReference type="Pfam" id="PF08245"/>
    </source>
</evidence>
<evidence type="ECO:0000256" key="8">
    <source>
        <dbReference type="ARBA" id="ARBA00022598"/>
    </source>
</evidence>
<dbReference type="InterPro" id="IPR013221">
    <property type="entry name" value="Mur_ligase_cen"/>
</dbReference>
<dbReference type="GO" id="GO:0051301">
    <property type="term" value="P:cell division"/>
    <property type="evidence" value="ECO:0007669"/>
    <property type="project" value="UniProtKB-KW"/>
</dbReference>
<evidence type="ECO:0000256" key="10">
    <source>
        <dbReference type="ARBA" id="ARBA00022741"/>
    </source>
</evidence>
<keyword evidence="14 19" id="KW-0131">Cell cycle</keyword>
<keyword evidence="7 19" id="KW-0963">Cytoplasm</keyword>
<evidence type="ECO:0000256" key="6">
    <source>
        <dbReference type="ARBA" id="ARBA00015655"/>
    </source>
</evidence>
<dbReference type="GeneID" id="57043702"/>
<dbReference type="PROSITE" id="PS01011">
    <property type="entry name" value="FOLYLPOLYGLU_SYNT_1"/>
    <property type="match status" value="1"/>
</dbReference>
<evidence type="ECO:0000256" key="15">
    <source>
        <dbReference type="ARBA" id="ARBA00023316"/>
    </source>
</evidence>
<dbReference type="EMBL" id="AP018492">
    <property type="protein sequence ID" value="BBC61263.1"/>
    <property type="molecule type" value="Genomic_DNA"/>
</dbReference>
<evidence type="ECO:0000256" key="4">
    <source>
        <dbReference type="ARBA" id="ARBA00010416"/>
    </source>
</evidence>
<evidence type="ECO:0000256" key="14">
    <source>
        <dbReference type="ARBA" id="ARBA00023306"/>
    </source>
</evidence>
<evidence type="ECO:0000256" key="2">
    <source>
        <dbReference type="ARBA" id="ARBA00004496"/>
    </source>
</evidence>
<evidence type="ECO:0000313" key="24">
    <source>
        <dbReference type="Proteomes" id="UP000269226"/>
    </source>
</evidence>
<dbReference type="Pfam" id="PF02875">
    <property type="entry name" value="Mur_ligase_C"/>
    <property type="match status" value="1"/>
</dbReference>
<dbReference type="GO" id="GO:0071555">
    <property type="term" value="P:cell wall organization"/>
    <property type="evidence" value="ECO:0007669"/>
    <property type="project" value="UniProtKB-KW"/>
</dbReference>
<feature type="domain" description="Mur ligase central" evidence="22">
    <location>
        <begin position="116"/>
        <end position="291"/>
    </location>
</feature>
<keyword evidence="15 19" id="KW-0961">Cell wall biogenesis/degradation</keyword>
<dbReference type="GO" id="GO:0008764">
    <property type="term" value="F:UDP-N-acetylmuramoylalanine-D-glutamate ligase activity"/>
    <property type="evidence" value="ECO:0007669"/>
    <property type="project" value="UniProtKB-UniRule"/>
</dbReference>
<dbReference type="InterPro" id="IPR005762">
    <property type="entry name" value="MurD"/>
</dbReference>
<keyword evidence="12 19" id="KW-0133">Cell shape</keyword>
<evidence type="ECO:0000256" key="5">
    <source>
        <dbReference type="ARBA" id="ARBA00012212"/>
    </source>
</evidence>
<evidence type="ECO:0000256" key="11">
    <source>
        <dbReference type="ARBA" id="ARBA00022840"/>
    </source>
</evidence>
<dbReference type="GO" id="GO:0008360">
    <property type="term" value="P:regulation of cell shape"/>
    <property type="evidence" value="ECO:0007669"/>
    <property type="project" value="UniProtKB-KW"/>
</dbReference>
<gene>
    <name evidence="19" type="primary">murD</name>
    <name evidence="23" type="ORF">DAT561_1156</name>
</gene>
<dbReference type="AlphaFoldDB" id="A0A2Z5Y3G1"/>
<dbReference type="GO" id="GO:0005737">
    <property type="term" value="C:cytoplasm"/>
    <property type="evidence" value="ECO:0007669"/>
    <property type="project" value="UniProtKB-SubCell"/>
</dbReference>
<dbReference type="Gene3D" id="3.90.190.20">
    <property type="entry name" value="Mur ligase, C-terminal domain"/>
    <property type="match status" value="1"/>
</dbReference>
<dbReference type="SUPFAM" id="SSF53244">
    <property type="entry name" value="MurD-like peptide ligases, peptide-binding domain"/>
    <property type="match status" value="1"/>
</dbReference>
<keyword evidence="10 19" id="KW-0547">Nucleotide-binding</keyword>
<comment type="function">
    <text evidence="1 19 20">Cell wall formation. Catalyzes the addition of glutamate to the nucleotide precursor UDP-N-acetylmuramoyl-L-alanine (UMA).</text>
</comment>
<feature type="domain" description="Mur ligase C-terminal" evidence="21">
    <location>
        <begin position="313"/>
        <end position="427"/>
    </location>
</feature>
<evidence type="ECO:0000256" key="18">
    <source>
        <dbReference type="ARBA" id="ARBA00047632"/>
    </source>
</evidence>
<dbReference type="GO" id="GO:0004326">
    <property type="term" value="F:tetrahydrofolylpolyglutamate synthase activity"/>
    <property type="evidence" value="ECO:0007669"/>
    <property type="project" value="InterPro"/>
</dbReference>
<dbReference type="RefSeq" id="WP_015695140.1">
    <property type="nucleotide sequence ID" value="NZ_AP018492.1"/>
</dbReference>
<dbReference type="Gene3D" id="3.40.1190.10">
    <property type="entry name" value="Mur-like, catalytic domain"/>
    <property type="match status" value="1"/>
</dbReference>
<keyword evidence="8 19" id="KW-0436">Ligase</keyword>
<accession>A0A2Z5Y3G1</accession>
<evidence type="ECO:0000256" key="17">
    <source>
        <dbReference type="ARBA" id="ARBA00032324"/>
    </source>
</evidence>
<dbReference type="Gene3D" id="3.40.50.720">
    <property type="entry name" value="NAD(P)-binding Rossmann-like Domain"/>
    <property type="match status" value="1"/>
</dbReference>
<evidence type="ECO:0000256" key="3">
    <source>
        <dbReference type="ARBA" id="ARBA00004752"/>
    </source>
</evidence>
<comment type="subcellular location">
    <subcellularLocation>
        <location evidence="2 19 20">Cytoplasm</location>
    </subcellularLocation>
</comment>
<dbReference type="SUPFAM" id="SSF51984">
    <property type="entry name" value="MurCD N-terminal domain"/>
    <property type="match status" value="1"/>
</dbReference>
<proteinExistence type="inferred from homology"/>
<dbReference type="GO" id="GO:0009252">
    <property type="term" value="P:peptidoglycan biosynthetic process"/>
    <property type="evidence" value="ECO:0007669"/>
    <property type="project" value="UniProtKB-UniRule"/>
</dbReference>
<evidence type="ECO:0000256" key="13">
    <source>
        <dbReference type="ARBA" id="ARBA00022984"/>
    </source>
</evidence>
<dbReference type="PANTHER" id="PTHR43692">
    <property type="entry name" value="UDP-N-ACETYLMURAMOYLALANINE--D-GLUTAMATE LIGASE"/>
    <property type="match status" value="1"/>
</dbReference>
<comment type="similarity">
    <text evidence="4 19">Belongs to the MurCDEF family.</text>
</comment>
<evidence type="ECO:0000256" key="1">
    <source>
        <dbReference type="ARBA" id="ARBA00002734"/>
    </source>
</evidence>
<dbReference type="NCBIfam" id="TIGR01087">
    <property type="entry name" value="murD"/>
    <property type="match status" value="1"/>
</dbReference>
<comment type="catalytic activity">
    <reaction evidence="18 19 20">
        <text>UDP-N-acetyl-alpha-D-muramoyl-L-alanine + D-glutamate + ATP = UDP-N-acetyl-alpha-D-muramoyl-L-alanyl-D-glutamate + ADP + phosphate + H(+)</text>
        <dbReference type="Rhea" id="RHEA:16429"/>
        <dbReference type="ChEBI" id="CHEBI:15378"/>
        <dbReference type="ChEBI" id="CHEBI:29986"/>
        <dbReference type="ChEBI" id="CHEBI:30616"/>
        <dbReference type="ChEBI" id="CHEBI:43474"/>
        <dbReference type="ChEBI" id="CHEBI:83898"/>
        <dbReference type="ChEBI" id="CHEBI:83900"/>
        <dbReference type="ChEBI" id="CHEBI:456216"/>
        <dbReference type="EC" id="6.3.2.9"/>
    </reaction>
</comment>
<dbReference type="InterPro" id="IPR036615">
    <property type="entry name" value="Mur_ligase_C_dom_sf"/>
</dbReference>
<dbReference type="Pfam" id="PF21799">
    <property type="entry name" value="MurD-like_N"/>
    <property type="match status" value="1"/>
</dbReference>
<comment type="pathway">
    <text evidence="3 19 20">Cell wall biogenesis; peptidoglycan biosynthesis.</text>
</comment>
<evidence type="ECO:0000259" key="21">
    <source>
        <dbReference type="Pfam" id="PF02875"/>
    </source>
</evidence>
<evidence type="ECO:0000256" key="12">
    <source>
        <dbReference type="ARBA" id="ARBA00022960"/>
    </source>
</evidence>
<evidence type="ECO:0000256" key="19">
    <source>
        <dbReference type="HAMAP-Rule" id="MF_00639"/>
    </source>
</evidence>
<evidence type="ECO:0000313" key="23">
    <source>
        <dbReference type="EMBL" id="BBC61263.1"/>
    </source>
</evidence>
<dbReference type="SUPFAM" id="SSF53623">
    <property type="entry name" value="MurD-like peptide ligases, catalytic domain"/>
    <property type="match status" value="1"/>
</dbReference>
<keyword evidence="11 19" id="KW-0067">ATP-binding</keyword>
<dbReference type="InterPro" id="IPR004101">
    <property type="entry name" value="Mur_ligase_C"/>
</dbReference>
<dbReference type="GO" id="GO:0005524">
    <property type="term" value="F:ATP binding"/>
    <property type="evidence" value="ECO:0007669"/>
    <property type="project" value="UniProtKB-UniRule"/>
</dbReference>
<dbReference type="UniPathway" id="UPA00219"/>
<dbReference type="EC" id="6.3.2.9" evidence="5 19"/>
<keyword evidence="13 19" id="KW-0573">Peptidoglycan synthesis</keyword>
<dbReference type="PANTHER" id="PTHR43692:SF1">
    <property type="entry name" value="UDP-N-ACETYLMURAMOYLALANINE--D-GLUTAMATE LIGASE"/>
    <property type="match status" value="1"/>
</dbReference>